<comment type="caution">
    <text evidence="3">The sequence shown here is derived from an EMBL/GenBank/DDBJ whole genome shotgun (WGS) entry which is preliminary data.</text>
</comment>
<dbReference type="CDD" id="cd07185">
    <property type="entry name" value="OmpA_C-like"/>
    <property type="match status" value="1"/>
</dbReference>
<dbReference type="InterPro" id="IPR006665">
    <property type="entry name" value="OmpA-like"/>
</dbReference>
<dbReference type="InterPro" id="IPR036737">
    <property type="entry name" value="OmpA-like_sf"/>
</dbReference>
<protein>
    <submittedName>
        <fullName evidence="3">OmpA family protein</fullName>
    </submittedName>
</protein>
<feature type="domain" description="OmpA-like" evidence="2">
    <location>
        <begin position="13"/>
        <end position="130"/>
    </location>
</feature>
<name>A0A6P0UPW3_9FLAO</name>
<evidence type="ECO:0000259" key="2">
    <source>
        <dbReference type="PROSITE" id="PS51123"/>
    </source>
</evidence>
<dbReference type="PROSITE" id="PS51123">
    <property type="entry name" value="OMPA_2"/>
    <property type="match status" value="2"/>
</dbReference>
<dbReference type="RefSeq" id="WP_163607284.1">
    <property type="nucleotide sequence ID" value="NZ_JAABOO010000002.1"/>
</dbReference>
<dbReference type="InterPro" id="IPR050330">
    <property type="entry name" value="Bact_OuterMem_StrucFunc"/>
</dbReference>
<sequence>MKKLFLLLLCCYQGLSQQAINFSLYYDTGVYELNEQQKAKIKHELSPLKALDISKIDIKGYADYIDTNEYNKELSFSRATAVYQYLSVIVDTLNTNIRKKGFGELFSKEKLEESGNSYDRRVDITVFYQGVEADIPIIDSLFLGIPVRDIHIGDKIEIKNLYFFRGRTKMYDYSTSVLDSIGSFLQRNRGFKIEVQGHVCCGGDDPGDVINIDTKTKTLSVDRARTIYEYLINFKNIHPDRISYKGFGFSSPRAWPEETVEDEKRNRRVEIMIVDF</sequence>
<accession>A0A6P0UPW3</accession>
<proteinExistence type="predicted"/>
<dbReference type="Pfam" id="PF00691">
    <property type="entry name" value="OmpA"/>
    <property type="match status" value="2"/>
</dbReference>
<reference evidence="3 4" key="1">
    <citation type="submission" date="2020-01" db="EMBL/GenBank/DDBJ databases">
        <title>Leptobacterium flavescens.</title>
        <authorList>
            <person name="Wang G."/>
        </authorList>
    </citation>
    <scope>NUCLEOTIDE SEQUENCE [LARGE SCALE GENOMIC DNA]</scope>
    <source>
        <strain evidence="3 4">KCTC 22160</strain>
    </source>
</reference>
<evidence type="ECO:0000256" key="1">
    <source>
        <dbReference type="PROSITE-ProRule" id="PRU00473"/>
    </source>
</evidence>
<gene>
    <name evidence="3" type="ORF">GWK08_11240</name>
</gene>
<evidence type="ECO:0000313" key="3">
    <source>
        <dbReference type="EMBL" id="NER14018.1"/>
    </source>
</evidence>
<dbReference type="Gene3D" id="3.30.1330.60">
    <property type="entry name" value="OmpA-like domain"/>
    <property type="match status" value="2"/>
</dbReference>
<dbReference type="EMBL" id="JAABOO010000002">
    <property type="protein sequence ID" value="NER14018.1"/>
    <property type="molecule type" value="Genomic_DNA"/>
</dbReference>
<dbReference type="GO" id="GO:0016020">
    <property type="term" value="C:membrane"/>
    <property type="evidence" value="ECO:0007669"/>
    <property type="project" value="UniProtKB-UniRule"/>
</dbReference>
<dbReference type="SUPFAM" id="SSF103088">
    <property type="entry name" value="OmpA-like"/>
    <property type="match status" value="2"/>
</dbReference>
<dbReference type="PANTHER" id="PTHR30329">
    <property type="entry name" value="STATOR ELEMENT OF FLAGELLAR MOTOR COMPLEX"/>
    <property type="match status" value="1"/>
</dbReference>
<dbReference type="PANTHER" id="PTHR30329:SF21">
    <property type="entry name" value="LIPOPROTEIN YIAD-RELATED"/>
    <property type="match status" value="1"/>
</dbReference>
<feature type="domain" description="OmpA-like" evidence="2">
    <location>
        <begin position="152"/>
        <end position="276"/>
    </location>
</feature>
<evidence type="ECO:0000313" key="4">
    <source>
        <dbReference type="Proteomes" id="UP000468581"/>
    </source>
</evidence>
<organism evidence="3 4">
    <name type="scientific">Leptobacterium flavescens</name>
    <dbReference type="NCBI Taxonomy" id="472055"/>
    <lineage>
        <taxon>Bacteria</taxon>
        <taxon>Pseudomonadati</taxon>
        <taxon>Bacteroidota</taxon>
        <taxon>Flavobacteriia</taxon>
        <taxon>Flavobacteriales</taxon>
        <taxon>Flavobacteriaceae</taxon>
        <taxon>Leptobacterium</taxon>
    </lineage>
</organism>
<keyword evidence="1" id="KW-0472">Membrane</keyword>
<dbReference type="AlphaFoldDB" id="A0A6P0UPW3"/>
<dbReference type="Proteomes" id="UP000468581">
    <property type="component" value="Unassembled WGS sequence"/>
</dbReference>
<keyword evidence="4" id="KW-1185">Reference proteome</keyword>